<organism evidence="2 3">
    <name type="scientific">Dyella soli</name>
    <dbReference type="NCBI Taxonomy" id="522319"/>
    <lineage>
        <taxon>Bacteria</taxon>
        <taxon>Pseudomonadati</taxon>
        <taxon>Pseudomonadota</taxon>
        <taxon>Gammaproteobacteria</taxon>
        <taxon>Lysobacterales</taxon>
        <taxon>Rhodanobacteraceae</taxon>
        <taxon>Dyella</taxon>
    </lineage>
</organism>
<dbReference type="Pfam" id="PF13511">
    <property type="entry name" value="DUF4124"/>
    <property type="match status" value="1"/>
</dbReference>
<evidence type="ECO:0000313" key="3">
    <source>
        <dbReference type="Proteomes" id="UP000291822"/>
    </source>
</evidence>
<dbReference type="AlphaFoldDB" id="A0A4R0YT62"/>
<gene>
    <name evidence="2" type="ORF">EZM97_03425</name>
</gene>
<sequence>MAAAPMPTTAGASDMRSSMRMIMATGLALSAGLAFAQTLYKWVDANGVVHYSEQPPAKGKSSKFDVHAGTSVPVADVKPAAASSSGFAADDKAYRSAACDSARRDLAVLGGKGMIVSGGTLSQPAEVEQATKLTPAQRDAARAAASKRVHDFCGQG</sequence>
<proteinExistence type="predicted"/>
<dbReference type="EMBL" id="SJTG01000001">
    <property type="protein sequence ID" value="TCI12412.1"/>
    <property type="molecule type" value="Genomic_DNA"/>
</dbReference>
<dbReference type="InterPro" id="IPR025392">
    <property type="entry name" value="DUF4124"/>
</dbReference>
<feature type="domain" description="DUF4124" evidence="1">
    <location>
        <begin position="27"/>
        <end position="73"/>
    </location>
</feature>
<evidence type="ECO:0000259" key="1">
    <source>
        <dbReference type="Pfam" id="PF13511"/>
    </source>
</evidence>
<accession>A0A4R0YT62</accession>
<protein>
    <submittedName>
        <fullName evidence="2">DUF4124 domain-containing protein</fullName>
    </submittedName>
</protein>
<dbReference type="Proteomes" id="UP000291822">
    <property type="component" value="Unassembled WGS sequence"/>
</dbReference>
<evidence type="ECO:0000313" key="2">
    <source>
        <dbReference type="EMBL" id="TCI12412.1"/>
    </source>
</evidence>
<comment type="caution">
    <text evidence="2">The sequence shown here is derived from an EMBL/GenBank/DDBJ whole genome shotgun (WGS) entry which is preliminary data.</text>
</comment>
<keyword evidence="3" id="KW-1185">Reference proteome</keyword>
<name>A0A4R0YT62_9GAMM</name>
<reference evidence="2 3" key="1">
    <citation type="submission" date="2019-02" db="EMBL/GenBank/DDBJ databases">
        <title>Dyella amyloliquefaciens sp. nov., isolated from forest soil.</title>
        <authorList>
            <person name="Gao Z.-H."/>
            <person name="Qiu L.-H."/>
        </authorList>
    </citation>
    <scope>NUCLEOTIDE SEQUENCE [LARGE SCALE GENOMIC DNA]</scope>
    <source>
        <strain evidence="2 3">KACC 12747</strain>
    </source>
</reference>